<dbReference type="PROSITE" id="PS50891">
    <property type="entry name" value="LOB"/>
    <property type="match status" value="1"/>
</dbReference>
<feature type="region of interest" description="Disordered" evidence="2">
    <location>
        <begin position="1"/>
        <end position="35"/>
    </location>
</feature>
<keyword evidence="5" id="KW-1185">Reference proteome</keyword>
<dbReference type="InterPro" id="IPR004883">
    <property type="entry name" value="LOB"/>
</dbReference>
<evidence type="ECO:0000313" key="5">
    <source>
        <dbReference type="Proteomes" id="UP000663760"/>
    </source>
</evidence>
<dbReference type="Pfam" id="PF03195">
    <property type="entry name" value="LOB"/>
    <property type="match status" value="1"/>
</dbReference>
<comment type="similarity">
    <text evidence="1">Belongs to the LOB domain-containing protein family.</text>
</comment>
<accession>A0A7I8LI27</accession>
<protein>
    <recommendedName>
        <fullName evidence="3">LOB domain-containing protein</fullName>
    </recommendedName>
</protein>
<evidence type="ECO:0000256" key="2">
    <source>
        <dbReference type="SAM" id="MobiDB-lite"/>
    </source>
</evidence>
<sequence length="59" mass="6670">MSSRGSGAHSGASTPCRDQQRRCEPDRPLAPSFPRHQKEDFFWTQMLFGLSNITKVCKS</sequence>
<name>A0A7I8LI27_SPIIN</name>
<reference evidence="4" key="1">
    <citation type="submission" date="2020-02" db="EMBL/GenBank/DDBJ databases">
        <authorList>
            <person name="Scholz U."/>
            <person name="Mascher M."/>
            <person name="Fiebig A."/>
        </authorList>
    </citation>
    <scope>NUCLEOTIDE SEQUENCE</scope>
</reference>
<gene>
    <name evidence="4" type="ORF">SI8410_15019532</name>
</gene>
<evidence type="ECO:0000313" key="4">
    <source>
        <dbReference type="EMBL" id="CAA7408854.1"/>
    </source>
</evidence>
<feature type="domain" description="LOB" evidence="3">
    <location>
        <begin position="11"/>
        <end position="59"/>
    </location>
</feature>
<dbReference type="EMBL" id="LR746278">
    <property type="protein sequence ID" value="CAA7408854.1"/>
    <property type="molecule type" value="Genomic_DNA"/>
</dbReference>
<dbReference type="AlphaFoldDB" id="A0A7I8LI27"/>
<proteinExistence type="inferred from homology"/>
<evidence type="ECO:0000256" key="1">
    <source>
        <dbReference type="ARBA" id="ARBA00005474"/>
    </source>
</evidence>
<dbReference type="Proteomes" id="UP000663760">
    <property type="component" value="Chromosome 15"/>
</dbReference>
<organism evidence="4 5">
    <name type="scientific">Spirodela intermedia</name>
    <name type="common">Intermediate duckweed</name>
    <dbReference type="NCBI Taxonomy" id="51605"/>
    <lineage>
        <taxon>Eukaryota</taxon>
        <taxon>Viridiplantae</taxon>
        <taxon>Streptophyta</taxon>
        <taxon>Embryophyta</taxon>
        <taxon>Tracheophyta</taxon>
        <taxon>Spermatophyta</taxon>
        <taxon>Magnoliopsida</taxon>
        <taxon>Liliopsida</taxon>
        <taxon>Araceae</taxon>
        <taxon>Lemnoideae</taxon>
        <taxon>Spirodela</taxon>
    </lineage>
</organism>
<feature type="compositionally biased region" description="Basic and acidic residues" evidence="2">
    <location>
        <begin position="18"/>
        <end position="27"/>
    </location>
</feature>
<feature type="compositionally biased region" description="Low complexity" evidence="2">
    <location>
        <begin position="1"/>
        <end position="13"/>
    </location>
</feature>
<evidence type="ECO:0000259" key="3">
    <source>
        <dbReference type="PROSITE" id="PS50891"/>
    </source>
</evidence>